<sequence>MSLLDDISLGWRAPFRDLLTGIAIALPLTGVVIVVLSLVLGVDGATLVFLAGLFQLLAGFAIAGRVTRRRG</sequence>
<dbReference type="EMBL" id="AOSK01000041">
    <property type="protein sequence ID" value="EYD76648.1"/>
    <property type="molecule type" value="Genomic_DNA"/>
</dbReference>
<keyword evidence="3" id="KW-1185">Reference proteome</keyword>
<evidence type="ECO:0000313" key="2">
    <source>
        <dbReference type="EMBL" id="EYD76648.1"/>
    </source>
</evidence>
<dbReference type="RefSeq" id="WP_037277129.1">
    <property type="nucleotide sequence ID" value="NZ_KK088521.1"/>
</dbReference>
<keyword evidence="1" id="KW-0812">Transmembrane</keyword>
<proteinExistence type="predicted"/>
<evidence type="ECO:0000313" key="3">
    <source>
        <dbReference type="Proteomes" id="UP000019666"/>
    </source>
</evidence>
<organism evidence="2 3">
    <name type="scientific">Rubellimicrobium mesophilum DSM 19309</name>
    <dbReference type="NCBI Taxonomy" id="442562"/>
    <lineage>
        <taxon>Bacteria</taxon>
        <taxon>Pseudomonadati</taxon>
        <taxon>Pseudomonadota</taxon>
        <taxon>Alphaproteobacteria</taxon>
        <taxon>Rhodobacterales</taxon>
        <taxon>Roseobacteraceae</taxon>
        <taxon>Rubellimicrobium</taxon>
    </lineage>
</organism>
<dbReference type="HOGENOM" id="CLU_2737568_0_0_5"/>
<dbReference type="STRING" id="442562.Rumeso_01606"/>
<keyword evidence="1" id="KW-0472">Membrane</keyword>
<protein>
    <submittedName>
        <fullName evidence="2">Uncharacterized protein</fullName>
    </submittedName>
</protein>
<name>A0A017HR74_9RHOB</name>
<comment type="caution">
    <text evidence="2">The sequence shown here is derived from an EMBL/GenBank/DDBJ whole genome shotgun (WGS) entry which is preliminary data.</text>
</comment>
<dbReference type="Proteomes" id="UP000019666">
    <property type="component" value="Unassembled WGS sequence"/>
</dbReference>
<evidence type="ECO:0000256" key="1">
    <source>
        <dbReference type="SAM" id="Phobius"/>
    </source>
</evidence>
<feature type="transmembrane region" description="Helical" evidence="1">
    <location>
        <begin position="46"/>
        <end position="66"/>
    </location>
</feature>
<dbReference type="AlphaFoldDB" id="A0A017HR74"/>
<reference evidence="2 3" key="1">
    <citation type="submission" date="2013-02" db="EMBL/GenBank/DDBJ databases">
        <authorList>
            <person name="Fiebig A."/>
            <person name="Goeker M."/>
            <person name="Klenk H.-P.P."/>
        </authorList>
    </citation>
    <scope>NUCLEOTIDE SEQUENCE [LARGE SCALE GENOMIC DNA]</scope>
    <source>
        <strain evidence="2 3">DSM 19309</strain>
    </source>
</reference>
<gene>
    <name evidence="2" type="ORF">Rumeso_01606</name>
</gene>
<accession>A0A017HR74</accession>
<keyword evidence="1" id="KW-1133">Transmembrane helix</keyword>
<feature type="transmembrane region" description="Helical" evidence="1">
    <location>
        <begin position="18"/>
        <end position="40"/>
    </location>
</feature>